<feature type="region of interest" description="Disordered" evidence="1">
    <location>
        <begin position="64"/>
        <end position="87"/>
    </location>
</feature>
<feature type="signal peptide" evidence="2">
    <location>
        <begin position="1"/>
        <end position="20"/>
    </location>
</feature>
<dbReference type="EMBL" id="KV440999">
    <property type="protein sequence ID" value="OAD67419.1"/>
    <property type="molecule type" value="Genomic_DNA"/>
</dbReference>
<keyword evidence="4" id="KW-1185">Reference proteome</keyword>
<dbReference type="AlphaFoldDB" id="A0A167K7G0"/>
<dbReference type="GO" id="GO:0006629">
    <property type="term" value="P:lipid metabolic process"/>
    <property type="evidence" value="ECO:0007669"/>
    <property type="project" value="InterPro"/>
</dbReference>
<dbReference type="OrthoDB" id="2343482at2759"/>
<dbReference type="VEuPathDB" id="FungiDB:PHYBLDRAFT_183491"/>
<protein>
    <submittedName>
        <fullName evidence="3">Uncharacterized protein</fullName>
    </submittedName>
</protein>
<dbReference type="InterPro" id="IPR017946">
    <property type="entry name" value="PLC-like_Pdiesterase_TIM-brl"/>
</dbReference>
<evidence type="ECO:0000256" key="2">
    <source>
        <dbReference type="SAM" id="SignalP"/>
    </source>
</evidence>
<name>A0A167K7G0_PHYB8</name>
<gene>
    <name evidence="3" type="ORF">PHYBLDRAFT_183491</name>
</gene>
<sequence>MKIWNAVFLAAFAFQCKVLASSTDATDGLVKEDPLPCNGFPEERDIPANYFFYIGAHVNRLDSPTGFNHQTTDQSTSSSNNPSITQDRTVTEMLDDGVRLLEISLCKGANGKTFLCSAIDQETDLHNREPFRDFTDQLFEFIQTRPKQIIVTHISSNASPEKQVSIKDIESAIDEVCKVHTERTEGTDLFKEGECPFIYAQKDAKRIWPTLGELVNYDPEMAQWEGDGVDVGVKGMLIFTHSEELIEPQGYTSSYFSEVFWKSSYVPGQEPQDIKDRLHYMCKKTGGISLKAYPDTSSTDYVSANEKLYEPRLLEELISAPDGCNFNNAPMHTYFNSIIVDFYQKHLPYLKELQARMVAINFSKWDNVAKPFTPSKLLPEQKQEPVHHERDEL</sequence>
<evidence type="ECO:0000313" key="3">
    <source>
        <dbReference type="EMBL" id="OAD67419.1"/>
    </source>
</evidence>
<dbReference type="InParanoid" id="A0A167K7G0"/>
<dbReference type="GO" id="GO:0008081">
    <property type="term" value="F:phosphoric diester hydrolase activity"/>
    <property type="evidence" value="ECO:0007669"/>
    <property type="project" value="InterPro"/>
</dbReference>
<proteinExistence type="predicted"/>
<dbReference type="RefSeq" id="XP_018285459.1">
    <property type="nucleotide sequence ID" value="XM_018438776.1"/>
</dbReference>
<dbReference type="GeneID" id="28999682"/>
<accession>A0A167K7G0</accession>
<dbReference type="SUPFAM" id="SSF51695">
    <property type="entry name" value="PLC-like phosphodiesterases"/>
    <property type="match status" value="1"/>
</dbReference>
<reference evidence="4" key="1">
    <citation type="submission" date="2015-06" db="EMBL/GenBank/DDBJ databases">
        <title>Expansion of signal transduction pathways in fungi by whole-genome duplication.</title>
        <authorList>
            <consortium name="DOE Joint Genome Institute"/>
            <person name="Corrochano L.M."/>
            <person name="Kuo A."/>
            <person name="Marcet-Houben M."/>
            <person name="Polaino S."/>
            <person name="Salamov A."/>
            <person name="Villalobos J.M."/>
            <person name="Alvarez M.I."/>
            <person name="Avalos J."/>
            <person name="Benito E.P."/>
            <person name="Benoit I."/>
            <person name="Burger G."/>
            <person name="Camino L.P."/>
            <person name="Canovas D."/>
            <person name="Cerda-Olmedo E."/>
            <person name="Cheng J.-F."/>
            <person name="Dominguez A."/>
            <person name="Elias M."/>
            <person name="Eslava A.P."/>
            <person name="Glaser F."/>
            <person name="Grimwood J."/>
            <person name="Gutierrez G."/>
            <person name="Heitman J."/>
            <person name="Henrissat B."/>
            <person name="Iturriaga E.A."/>
            <person name="Lang B.F."/>
            <person name="Lavin J.L."/>
            <person name="Lee S."/>
            <person name="Li W."/>
            <person name="Lindquist E."/>
            <person name="Lopez-Garcia S."/>
            <person name="Luque E.M."/>
            <person name="Marcos A.T."/>
            <person name="Martin J."/>
            <person name="McCluskey K."/>
            <person name="Medina H.R."/>
            <person name="Miralles-Duran A."/>
            <person name="Miyazaki A."/>
            <person name="Munoz-Torres E."/>
            <person name="Oguiza J.A."/>
            <person name="Ohm R."/>
            <person name="Olmedo M."/>
            <person name="Orejas M."/>
            <person name="Ortiz-Castellanos L."/>
            <person name="Pisabarro A.G."/>
            <person name="Rodriguez-Romero J."/>
            <person name="Ruiz-Herrera J."/>
            <person name="Ruiz-Vazquez R."/>
            <person name="Sanz C."/>
            <person name="Schackwitz W."/>
            <person name="Schmutz J."/>
            <person name="Shahriari M."/>
            <person name="Shelest E."/>
            <person name="Silva-Franco F."/>
            <person name="Soanes D."/>
            <person name="Syed K."/>
            <person name="Tagua V.G."/>
            <person name="Talbot N.J."/>
            <person name="Thon M."/>
            <person name="De vries R.P."/>
            <person name="Wiebenga A."/>
            <person name="Yadav J.S."/>
            <person name="Braun E.L."/>
            <person name="Baker S."/>
            <person name="Garre V."/>
            <person name="Horwitz B."/>
            <person name="Torres-Martinez S."/>
            <person name="Idnurm A."/>
            <person name="Herrera-Estrella A."/>
            <person name="Gabaldon T."/>
            <person name="Grigoriev I.V."/>
        </authorList>
    </citation>
    <scope>NUCLEOTIDE SEQUENCE [LARGE SCALE GENOMIC DNA]</scope>
    <source>
        <strain evidence="4">NRRL 1555(-)</strain>
    </source>
</reference>
<keyword evidence="2" id="KW-0732">Signal</keyword>
<evidence type="ECO:0000313" key="4">
    <source>
        <dbReference type="Proteomes" id="UP000077315"/>
    </source>
</evidence>
<dbReference type="Gene3D" id="3.20.20.190">
    <property type="entry name" value="Phosphatidylinositol (PI) phosphodiesterase"/>
    <property type="match status" value="1"/>
</dbReference>
<evidence type="ECO:0000256" key="1">
    <source>
        <dbReference type="SAM" id="MobiDB-lite"/>
    </source>
</evidence>
<feature type="chain" id="PRO_5007889219" evidence="2">
    <location>
        <begin position="21"/>
        <end position="393"/>
    </location>
</feature>
<dbReference type="Proteomes" id="UP000077315">
    <property type="component" value="Unassembled WGS sequence"/>
</dbReference>
<organism evidence="3 4">
    <name type="scientific">Phycomyces blakesleeanus (strain ATCC 8743b / DSM 1359 / FGSC 10004 / NBRC 33097 / NRRL 1555)</name>
    <dbReference type="NCBI Taxonomy" id="763407"/>
    <lineage>
        <taxon>Eukaryota</taxon>
        <taxon>Fungi</taxon>
        <taxon>Fungi incertae sedis</taxon>
        <taxon>Mucoromycota</taxon>
        <taxon>Mucoromycotina</taxon>
        <taxon>Mucoromycetes</taxon>
        <taxon>Mucorales</taxon>
        <taxon>Phycomycetaceae</taxon>
        <taxon>Phycomyces</taxon>
    </lineage>
</organism>
<feature type="compositionally biased region" description="Low complexity" evidence="1">
    <location>
        <begin position="68"/>
        <end position="86"/>
    </location>
</feature>
<dbReference type="PROSITE" id="PS50007">
    <property type="entry name" value="PIPLC_X_DOMAIN"/>
    <property type="match status" value="1"/>
</dbReference>